<dbReference type="InterPro" id="IPR019734">
    <property type="entry name" value="TPR_rpt"/>
</dbReference>
<evidence type="ECO:0000256" key="3">
    <source>
        <dbReference type="PROSITE-ProRule" id="PRU00339"/>
    </source>
</evidence>
<keyword evidence="2 3" id="KW-0802">TPR repeat</keyword>
<evidence type="ECO:0000313" key="4">
    <source>
        <dbReference type="EMBL" id="KAF7172424.1"/>
    </source>
</evidence>
<evidence type="ECO:0008006" key="6">
    <source>
        <dbReference type="Google" id="ProtNLM"/>
    </source>
</evidence>
<proteinExistence type="predicted"/>
<keyword evidence="1" id="KW-0677">Repeat</keyword>
<evidence type="ECO:0000256" key="1">
    <source>
        <dbReference type="ARBA" id="ARBA00022737"/>
    </source>
</evidence>
<name>A0A8H6V202_9EURO</name>
<dbReference type="EMBL" id="JACBAF010001861">
    <property type="protein sequence ID" value="KAF7172424.1"/>
    <property type="molecule type" value="Genomic_DNA"/>
</dbReference>
<dbReference type="InterPro" id="IPR011990">
    <property type="entry name" value="TPR-like_helical_dom_sf"/>
</dbReference>
<dbReference type="Pfam" id="PF13374">
    <property type="entry name" value="TPR_10"/>
    <property type="match status" value="1"/>
</dbReference>
<evidence type="ECO:0000256" key="2">
    <source>
        <dbReference type="ARBA" id="ARBA00022803"/>
    </source>
</evidence>
<organism evidence="4 5">
    <name type="scientific">Aspergillus hiratsukae</name>
    <dbReference type="NCBI Taxonomy" id="1194566"/>
    <lineage>
        <taxon>Eukaryota</taxon>
        <taxon>Fungi</taxon>
        <taxon>Dikarya</taxon>
        <taxon>Ascomycota</taxon>
        <taxon>Pezizomycotina</taxon>
        <taxon>Eurotiomycetes</taxon>
        <taxon>Eurotiomycetidae</taxon>
        <taxon>Eurotiales</taxon>
        <taxon>Aspergillaceae</taxon>
        <taxon>Aspergillus</taxon>
        <taxon>Aspergillus subgen. Fumigati</taxon>
    </lineage>
</organism>
<dbReference type="PROSITE" id="PS50005">
    <property type="entry name" value="TPR"/>
    <property type="match status" value="1"/>
</dbReference>
<dbReference type="Proteomes" id="UP000662466">
    <property type="component" value="Unassembled WGS sequence"/>
</dbReference>
<gene>
    <name evidence="4" type="ORF">CNMCM6106_006644</name>
</gene>
<comment type="caution">
    <text evidence="4">The sequence shown here is derived from an EMBL/GenBank/DDBJ whole genome shotgun (WGS) entry which is preliminary data.</text>
</comment>
<dbReference type="PANTHER" id="PTHR45641">
    <property type="entry name" value="TETRATRICOPEPTIDE REPEAT PROTEIN (AFU_ORTHOLOGUE AFUA_6G03870)"/>
    <property type="match status" value="1"/>
</dbReference>
<accession>A0A8H6V202</accession>
<reference evidence="4" key="1">
    <citation type="submission" date="2020-06" db="EMBL/GenBank/DDBJ databases">
        <title>Draft genome sequences of strains closely related to Aspergillus parafelis and Aspergillus hiratsukae.</title>
        <authorList>
            <person name="Dos Santos R.A.C."/>
            <person name="Rivero-Menendez O."/>
            <person name="Steenwyk J.L."/>
            <person name="Mead M.E."/>
            <person name="Goldman G.H."/>
            <person name="Alastruey-Izquierdo A."/>
            <person name="Rokas A."/>
        </authorList>
    </citation>
    <scope>NUCLEOTIDE SEQUENCE</scope>
    <source>
        <strain evidence="4">CNM-CM6106</strain>
    </source>
</reference>
<feature type="repeat" description="TPR" evidence="3">
    <location>
        <begin position="133"/>
        <end position="166"/>
    </location>
</feature>
<protein>
    <recommendedName>
        <fullName evidence="6">Kinesin light chain</fullName>
    </recommendedName>
</protein>
<dbReference type="AlphaFoldDB" id="A0A8H6V202"/>
<sequence>MADLSFIKRSPTGDSFWATHPVIQVLARRRVVAAEETEYIRCAVSLVSAAVPRSYEEHFWKKARRLEPHAEQCWSHLIDGKWGSKEPDFSELNSIARLFRQVGRWEKAARLNRIIELGVKAQLRNESRMEFLAGVLNDLGLVYSSQRKFNNALQKYNESLLLRRQLGAPPIDDSSMTTAYNIAVVHILMGNRGEALPRLYEVESYFAEHTTDEQGLMGKERKALYLRIQNDIGEVLLKEGYVTDATHLFNKMKSHAEILGDSHPITVSIKMNLGRAHTQLHDFPTAEVLFREVITKYTEWWGRRRPETMRAVSELAVTFIERAKSETGAGRSGKSPLQKAENLLVEALGFYTDTYGPDSDPVRDIRRDLELISKMRKDDGFQG</sequence>
<dbReference type="SUPFAM" id="SSF48452">
    <property type="entry name" value="TPR-like"/>
    <property type="match status" value="1"/>
</dbReference>
<dbReference type="PANTHER" id="PTHR45641:SF19">
    <property type="entry name" value="NEPHROCYSTIN-3"/>
    <property type="match status" value="1"/>
</dbReference>
<evidence type="ECO:0000313" key="5">
    <source>
        <dbReference type="Proteomes" id="UP000662466"/>
    </source>
</evidence>
<dbReference type="SMART" id="SM00028">
    <property type="entry name" value="TPR"/>
    <property type="match status" value="3"/>
</dbReference>
<dbReference type="Gene3D" id="1.25.40.10">
    <property type="entry name" value="Tetratricopeptide repeat domain"/>
    <property type="match status" value="2"/>
</dbReference>